<sequence>MKKVAVSLATGIVLAGAGAYSAAADGSHEVKSGDTLWGISQEHNTSVDEIKDINNLDSNLILPGDSIKLSGSTNTEGTYKVQSGDTLWGISQEQGVQVNQLKQWNDLQSDLILVGQELALDGQYTAETANQSTSNNEATESSQSEQAADESASASESNVEQASQEVAGETFTVSATAYTADCAGCSGITANGTNLNENPNAKVIAVDPNVIPLGTKVYVEGYGEAIAADTGGAIKGNKIDLHVPTKAEAFDWGVRNVEITILDEQ</sequence>
<dbReference type="SUPFAM" id="SSF54106">
    <property type="entry name" value="LysM domain"/>
    <property type="match status" value="2"/>
</dbReference>
<evidence type="ECO:0000259" key="4">
    <source>
        <dbReference type="PROSITE" id="PS51782"/>
    </source>
</evidence>
<dbReference type="Gene3D" id="3.10.350.10">
    <property type="entry name" value="LysM domain"/>
    <property type="match status" value="2"/>
</dbReference>
<dbReference type="RefSeq" id="WP_101330144.1">
    <property type="nucleotide sequence ID" value="NZ_PJNH01000001.1"/>
</dbReference>
<dbReference type="PANTHER" id="PTHR39160">
    <property type="entry name" value="CELL WALL-BINDING PROTEIN YOCH"/>
    <property type="match status" value="1"/>
</dbReference>
<dbReference type="Proteomes" id="UP000243524">
    <property type="component" value="Unassembled WGS sequence"/>
</dbReference>
<dbReference type="CDD" id="cd00118">
    <property type="entry name" value="LysM"/>
    <property type="match status" value="2"/>
</dbReference>
<dbReference type="CDD" id="cd22786">
    <property type="entry name" value="DPBB_YuiC-like"/>
    <property type="match status" value="1"/>
</dbReference>
<name>A0A2I0QWC1_9BACI</name>
<dbReference type="SMART" id="SM00257">
    <property type="entry name" value="LysM"/>
    <property type="match status" value="2"/>
</dbReference>
<keyword evidence="6" id="KW-1185">Reference proteome</keyword>
<evidence type="ECO:0000256" key="2">
    <source>
        <dbReference type="SAM" id="MobiDB-lite"/>
    </source>
</evidence>
<dbReference type="Pfam" id="PF06725">
    <property type="entry name" value="3D"/>
    <property type="match status" value="1"/>
</dbReference>
<dbReference type="InterPro" id="IPR010611">
    <property type="entry name" value="3D_dom"/>
</dbReference>
<dbReference type="InterPro" id="IPR018392">
    <property type="entry name" value="LysM"/>
</dbReference>
<dbReference type="SUPFAM" id="SSF50685">
    <property type="entry name" value="Barwin-like endoglucanases"/>
    <property type="match status" value="1"/>
</dbReference>
<keyword evidence="1 3" id="KW-0732">Signal</keyword>
<dbReference type="AlphaFoldDB" id="A0A2I0QWC1"/>
<protein>
    <submittedName>
        <fullName evidence="5">Cell wall-binding protein</fullName>
    </submittedName>
</protein>
<dbReference type="PROSITE" id="PS51782">
    <property type="entry name" value="LYSM"/>
    <property type="match status" value="2"/>
</dbReference>
<feature type="signal peptide" evidence="3">
    <location>
        <begin position="1"/>
        <end position="23"/>
    </location>
</feature>
<comment type="caution">
    <text evidence="5">The sequence shown here is derived from an EMBL/GenBank/DDBJ whole genome shotgun (WGS) entry which is preliminary data.</text>
</comment>
<evidence type="ECO:0000256" key="3">
    <source>
        <dbReference type="SAM" id="SignalP"/>
    </source>
</evidence>
<dbReference type="Pfam" id="PF01476">
    <property type="entry name" value="LysM"/>
    <property type="match status" value="2"/>
</dbReference>
<evidence type="ECO:0000256" key="1">
    <source>
        <dbReference type="ARBA" id="ARBA00022729"/>
    </source>
</evidence>
<dbReference type="GO" id="GO:0019867">
    <property type="term" value="C:outer membrane"/>
    <property type="evidence" value="ECO:0007669"/>
    <property type="project" value="InterPro"/>
</dbReference>
<organism evidence="5 6">
    <name type="scientific">Halalkalibacillus sediminis</name>
    <dbReference type="NCBI Taxonomy" id="2018042"/>
    <lineage>
        <taxon>Bacteria</taxon>
        <taxon>Bacillati</taxon>
        <taxon>Bacillota</taxon>
        <taxon>Bacilli</taxon>
        <taxon>Bacillales</taxon>
        <taxon>Bacillaceae</taxon>
        <taxon>Halalkalibacillus</taxon>
    </lineage>
</organism>
<feature type="domain" description="LysM" evidence="4">
    <location>
        <begin position="26"/>
        <end position="69"/>
    </location>
</feature>
<dbReference type="EMBL" id="PJNH01000001">
    <property type="protein sequence ID" value="PKR78400.1"/>
    <property type="molecule type" value="Genomic_DNA"/>
</dbReference>
<dbReference type="InterPro" id="IPR051933">
    <property type="entry name" value="Resuscitation_pf_RpfB"/>
</dbReference>
<dbReference type="PANTHER" id="PTHR39160:SF6">
    <property type="entry name" value="CELL WALL-BINDING PROTEIN YOCH"/>
    <property type="match status" value="1"/>
</dbReference>
<evidence type="ECO:0000313" key="6">
    <source>
        <dbReference type="Proteomes" id="UP000243524"/>
    </source>
</evidence>
<feature type="domain" description="LysM" evidence="4">
    <location>
        <begin position="77"/>
        <end position="120"/>
    </location>
</feature>
<gene>
    <name evidence="5" type="ORF">CEY16_01185</name>
</gene>
<dbReference type="GO" id="GO:0004553">
    <property type="term" value="F:hydrolase activity, hydrolyzing O-glycosyl compounds"/>
    <property type="evidence" value="ECO:0007669"/>
    <property type="project" value="InterPro"/>
</dbReference>
<dbReference type="Gene3D" id="2.40.40.10">
    <property type="entry name" value="RlpA-like domain"/>
    <property type="match status" value="1"/>
</dbReference>
<feature type="region of interest" description="Disordered" evidence="2">
    <location>
        <begin position="128"/>
        <end position="165"/>
    </location>
</feature>
<proteinExistence type="predicted"/>
<feature type="compositionally biased region" description="Low complexity" evidence="2">
    <location>
        <begin position="130"/>
        <end position="165"/>
    </location>
</feature>
<reference evidence="5 6" key="1">
    <citation type="submission" date="2017-06" db="EMBL/GenBank/DDBJ databases">
        <title>the draft geome sequence of Illustriluteabacillus marina B3227.</title>
        <authorList>
            <person name="He R.-H."/>
            <person name="Du Z.-J."/>
        </authorList>
    </citation>
    <scope>NUCLEOTIDE SEQUENCE [LARGE SCALE GENOMIC DNA]</scope>
    <source>
        <strain evidence="5 6">B3227</strain>
    </source>
</reference>
<dbReference type="InterPro" id="IPR036779">
    <property type="entry name" value="LysM_dom_sf"/>
</dbReference>
<evidence type="ECO:0000313" key="5">
    <source>
        <dbReference type="EMBL" id="PKR78400.1"/>
    </source>
</evidence>
<accession>A0A2I0QWC1</accession>
<dbReference type="InterPro" id="IPR036908">
    <property type="entry name" value="RlpA-like_sf"/>
</dbReference>
<dbReference type="OrthoDB" id="9798935at2"/>
<dbReference type="GO" id="GO:0009254">
    <property type="term" value="P:peptidoglycan turnover"/>
    <property type="evidence" value="ECO:0007669"/>
    <property type="project" value="InterPro"/>
</dbReference>
<feature type="chain" id="PRO_5038597150" evidence="3">
    <location>
        <begin position="24"/>
        <end position="265"/>
    </location>
</feature>